<evidence type="ECO:0000313" key="7">
    <source>
        <dbReference type="EMBL" id="GAN60138.1"/>
    </source>
</evidence>
<evidence type="ECO:0000256" key="5">
    <source>
        <dbReference type="ARBA" id="ARBA00023136"/>
    </source>
</evidence>
<evidence type="ECO:0000313" key="10">
    <source>
        <dbReference type="Proteomes" id="UP000321891"/>
    </source>
</evidence>
<dbReference type="GO" id="GO:0005886">
    <property type="term" value="C:plasma membrane"/>
    <property type="evidence" value="ECO:0007669"/>
    <property type="project" value="UniProtKB-SubCell"/>
</dbReference>
<evidence type="ECO:0000256" key="4">
    <source>
        <dbReference type="ARBA" id="ARBA00022989"/>
    </source>
</evidence>
<evidence type="ECO:0000256" key="3">
    <source>
        <dbReference type="ARBA" id="ARBA00022692"/>
    </source>
</evidence>
<dbReference type="PANTHER" id="PTHR39087">
    <property type="entry name" value="UPF0104 MEMBRANE PROTEIN MJ1595"/>
    <property type="match status" value="1"/>
</dbReference>
<evidence type="ECO:0000313" key="8">
    <source>
        <dbReference type="EMBL" id="GEL58366.1"/>
    </source>
</evidence>
<keyword evidence="10" id="KW-1185">Reference proteome</keyword>
<dbReference type="EMBL" id="BJVU01000002">
    <property type="protein sequence ID" value="GEL58366.1"/>
    <property type="molecule type" value="Genomic_DNA"/>
</dbReference>
<dbReference type="AlphaFoldDB" id="A0A0D6N3I5"/>
<dbReference type="NCBIfam" id="TIGR03476">
    <property type="entry name" value="HpnL"/>
    <property type="match status" value="1"/>
</dbReference>
<comment type="subcellular location">
    <subcellularLocation>
        <location evidence="1">Cell membrane</location>
        <topology evidence="1">Multi-pass membrane protein</topology>
    </subcellularLocation>
</comment>
<dbReference type="Proteomes" id="UP000032671">
    <property type="component" value="Unassembled WGS sequence"/>
</dbReference>
<feature type="transmembrane region" description="Helical" evidence="6">
    <location>
        <begin position="125"/>
        <end position="147"/>
    </location>
</feature>
<proteinExistence type="predicted"/>
<keyword evidence="5 6" id="KW-0472">Membrane</keyword>
<sequence length="348" mass="37089">MKRVAVIAGLLGLGLTVWMLAQFGAGAIFSLVMAGGWGILAAIVFHTVQVLLSAQAWRVISGPKPDTLPSSVLTLKDYFALRCVREGVNNLLPVAQVGGEVCSTRLLNRRGLGAKRAAAATICDLTLELLSQVLFTVLGLIVLLTLVQRSAVTDELLESALVALAIGLAVFISQWLGAVALVEKLLLKIAAHLGWSGAESIRGLHQQVLALYMAKRATVWAFTLQFVAWALGAVEVCLILHFMGYDCSLAVGFVIEGVGEAAKSVGFAVPGALGVSEGGYVLVGGLFGVPPQMAMALSLIKRVREIVWGLPSLVLWQWLEHVWCPESPEHESECAPMLCKNSVSDVRL</sequence>
<reference evidence="7 9" key="1">
    <citation type="submission" date="2012-11" db="EMBL/GenBank/DDBJ databases">
        <title>Whole genome sequence of Acetobacter cibinongensis 4H-1.</title>
        <authorList>
            <person name="Azuma Y."/>
            <person name="Higashiura N."/>
            <person name="Hirakawa H."/>
            <person name="Matsushita K."/>
        </authorList>
    </citation>
    <scope>NUCLEOTIDE SEQUENCE [LARGE SCALE GENOMIC DNA]</scope>
    <source>
        <strain evidence="7 9">4H-1</strain>
    </source>
</reference>
<feature type="transmembrane region" description="Helical" evidence="6">
    <location>
        <begin position="219"/>
        <end position="243"/>
    </location>
</feature>
<feature type="transmembrane region" description="Helical" evidence="6">
    <location>
        <begin position="159"/>
        <end position="182"/>
    </location>
</feature>
<dbReference type="STRING" id="1231339.Abci_010_003"/>
<feature type="transmembrane region" description="Helical" evidence="6">
    <location>
        <begin position="29"/>
        <end position="52"/>
    </location>
</feature>
<dbReference type="Pfam" id="PF03706">
    <property type="entry name" value="LPG_synthase_TM"/>
    <property type="match status" value="1"/>
</dbReference>
<keyword evidence="2" id="KW-1003">Cell membrane</keyword>
<dbReference type="NCBIfam" id="TIGR00374">
    <property type="entry name" value="flippase-like domain"/>
    <property type="match status" value="1"/>
</dbReference>
<dbReference type="PANTHER" id="PTHR39087:SF2">
    <property type="entry name" value="UPF0104 MEMBRANE PROTEIN MJ1595"/>
    <property type="match status" value="1"/>
</dbReference>
<gene>
    <name evidence="7" type="ORF">Abci_010_003</name>
    <name evidence="8" type="ORF">ACI01nite_09680</name>
</gene>
<evidence type="ECO:0000313" key="9">
    <source>
        <dbReference type="Proteomes" id="UP000032671"/>
    </source>
</evidence>
<evidence type="ECO:0000256" key="6">
    <source>
        <dbReference type="SAM" id="Phobius"/>
    </source>
</evidence>
<dbReference type="InterPro" id="IPR022791">
    <property type="entry name" value="L-PG_synthase/AglD"/>
</dbReference>
<accession>A0A6N3SPQ1</accession>
<dbReference type="EMBL" id="BAMV01000010">
    <property type="protein sequence ID" value="GAN60138.1"/>
    <property type="molecule type" value="Genomic_DNA"/>
</dbReference>
<reference evidence="8 10" key="2">
    <citation type="submission" date="2019-07" db="EMBL/GenBank/DDBJ databases">
        <title>Whole genome shotgun sequence of Acetobacter cibinongensis NBRC 16605.</title>
        <authorList>
            <person name="Hosoyama A."/>
            <person name="Uohara A."/>
            <person name="Ohji S."/>
            <person name="Ichikawa N."/>
        </authorList>
    </citation>
    <scope>NUCLEOTIDE SEQUENCE [LARGE SCALE GENOMIC DNA]</scope>
    <source>
        <strain evidence="8 10">NBRC 16605</strain>
    </source>
</reference>
<evidence type="ECO:0000256" key="1">
    <source>
        <dbReference type="ARBA" id="ARBA00004651"/>
    </source>
</evidence>
<organism evidence="7 9">
    <name type="scientific">Acetobacter cibinongensis</name>
    <dbReference type="NCBI Taxonomy" id="146475"/>
    <lineage>
        <taxon>Bacteria</taxon>
        <taxon>Pseudomonadati</taxon>
        <taxon>Pseudomonadota</taxon>
        <taxon>Alphaproteobacteria</taxon>
        <taxon>Acetobacterales</taxon>
        <taxon>Acetobacteraceae</taxon>
        <taxon>Acetobacter</taxon>
    </lineage>
</organism>
<accession>A0A0D6N3I5</accession>
<feature type="transmembrane region" description="Helical" evidence="6">
    <location>
        <begin position="280"/>
        <end position="300"/>
    </location>
</feature>
<evidence type="ECO:0000256" key="2">
    <source>
        <dbReference type="ARBA" id="ARBA00022475"/>
    </source>
</evidence>
<keyword evidence="4 6" id="KW-1133">Transmembrane helix</keyword>
<comment type="caution">
    <text evidence="7">The sequence shown here is derived from an EMBL/GenBank/DDBJ whole genome shotgun (WGS) entry which is preliminary data.</text>
</comment>
<dbReference type="Proteomes" id="UP000321891">
    <property type="component" value="Unassembled WGS sequence"/>
</dbReference>
<name>A0A0D6N3I5_9PROT</name>
<protein>
    <submittedName>
        <fullName evidence="8">Membrane protein</fullName>
    </submittedName>
</protein>
<dbReference type="RefSeq" id="WP_048838220.1">
    <property type="nucleotide sequence ID" value="NZ_BAMV01000010.1"/>
</dbReference>
<keyword evidence="3 6" id="KW-0812">Transmembrane</keyword>